<feature type="compositionally biased region" description="Basic and acidic residues" evidence="4">
    <location>
        <begin position="238"/>
        <end position="252"/>
    </location>
</feature>
<evidence type="ECO:0000313" key="5">
    <source>
        <dbReference type="EMBL" id="CEP09762.1"/>
    </source>
</evidence>
<dbReference type="EMBL" id="LN722188">
    <property type="protein sequence ID" value="CEP09762.1"/>
    <property type="molecule type" value="Genomic_DNA"/>
</dbReference>
<feature type="region of interest" description="Disordered" evidence="4">
    <location>
        <begin position="188"/>
        <end position="277"/>
    </location>
</feature>
<accession>A0A0B7MXB5</accession>
<keyword evidence="2" id="KW-0539">Nucleus</keyword>
<dbReference type="InterPro" id="IPR021110">
    <property type="entry name" value="DNA_rep_checkpnt_protein"/>
</dbReference>
<feature type="region of interest" description="Disordered" evidence="4">
    <location>
        <begin position="78"/>
        <end position="105"/>
    </location>
</feature>
<comment type="subcellular location">
    <subcellularLocation>
        <location evidence="1">Nucleus</location>
    </subcellularLocation>
</comment>
<protein>
    <recommendedName>
        <fullName evidence="7">DNA replication regulator SLD2</fullName>
    </recommendedName>
</protein>
<evidence type="ECO:0000256" key="2">
    <source>
        <dbReference type="ARBA" id="ARBA00023242"/>
    </source>
</evidence>
<evidence type="ECO:0000313" key="6">
    <source>
        <dbReference type="Proteomes" id="UP000054107"/>
    </source>
</evidence>
<feature type="coiled-coil region" evidence="3">
    <location>
        <begin position="6"/>
        <end position="66"/>
    </location>
</feature>
<evidence type="ECO:0000256" key="1">
    <source>
        <dbReference type="ARBA" id="ARBA00004123"/>
    </source>
</evidence>
<sequence>MDQEEFKELQKRVLRTKRDLRKWEAVFATKHNRPATIDDIKERPNIEKFYKKYNNLKKELKKVTEAYQTDDISSQLSSFSGVVDSQDAPSSSQSQQKESIEYIKSPSQIGTRVNQYFHHEKREDRLKVRRSSEVEDMKIAIATSSSTSTVASINGDRVLTEDEAFWLDVVPTSASQPLPTIAQEEVLSPVSSAASSSTQPQPQPPRLKLGGAQPKKSQRMSKSNPFHRRQRLVQQQLKVERQKSKQEEEKQQHQHLQRQSSQMVASSQNTNSQMDISDDEGDDMNGVEVVNHEENPFRNYDPSLFHWEDPTFSVGPGFFGSSKACPSFMVPILNEPARRDRILKKIEKGTLGEVLAENQAIEDELDKEIRQFISLHNIENPHSLEAALQPIDDNLLNTPDYVYKKRPLQKRQTKLFKMKFVETR</sequence>
<dbReference type="GO" id="GO:0005634">
    <property type="term" value="C:nucleus"/>
    <property type="evidence" value="ECO:0007669"/>
    <property type="project" value="UniProtKB-SubCell"/>
</dbReference>
<dbReference type="Proteomes" id="UP000054107">
    <property type="component" value="Unassembled WGS sequence"/>
</dbReference>
<feature type="compositionally biased region" description="Low complexity" evidence="4">
    <location>
        <begin position="188"/>
        <end position="200"/>
    </location>
</feature>
<keyword evidence="6" id="KW-1185">Reference proteome</keyword>
<proteinExistence type="predicted"/>
<keyword evidence="3" id="KW-0175">Coiled coil</keyword>
<evidence type="ECO:0000256" key="4">
    <source>
        <dbReference type="SAM" id="MobiDB-lite"/>
    </source>
</evidence>
<reference evidence="5 6" key="1">
    <citation type="submission" date="2014-09" db="EMBL/GenBank/DDBJ databases">
        <authorList>
            <person name="Ellenberger Sabrina"/>
        </authorList>
    </citation>
    <scope>NUCLEOTIDE SEQUENCE [LARGE SCALE GENOMIC DNA]</scope>
    <source>
        <strain evidence="5 6">CBS 412.66</strain>
    </source>
</reference>
<name>A0A0B7MXB5_9FUNG</name>
<evidence type="ECO:0008006" key="7">
    <source>
        <dbReference type="Google" id="ProtNLM"/>
    </source>
</evidence>
<dbReference type="GO" id="GO:0006260">
    <property type="term" value="P:DNA replication"/>
    <property type="evidence" value="ECO:0007669"/>
    <property type="project" value="InterPro"/>
</dbReference>
<gene>
    <name evidence="5" type="primary">PARPA_03314.1 scaffold 7241</name>
</gene>
<organism evidence="5 6">
    <name type="scientific">Parasitella parasitica</name>
    <dbReference type="NCBI Taxonomy" id="35722"/>
    <lineage>
        <taxon>Eukaryota</taxon>
        <taxon>Fungi</taxon>
        <taxon>Fungi incertae sedis</taxon>
        <taxon>Mucoromycota</taxon>
        <taxon>Mucoromycotina</taxon>
        <taxon>Mucoromycetes</taxon>
        <taxon>Mucorales</taxon>
        <taxon>Mucorineae</taxon>
        <taxon>Mucoraceae</taxon>
        <taxon>Parasitella</taxon>
    </lineage>
</organism>
<dbReference type="Pfam" id="PF11719">
    <property type="entry name" value="Drc1-Sld2"/>
    <property type="match status" value="1"/>
</dbReference>
<dbReference type="OrthoDB" id="8775810at2759"/>
<feature type="compositionally biased region" description="Polar residues" evidence="4">
    <location>
        <begin position="263"/>
        <end position="275"/>
    </location>
</feature>
<evidence type="ECO:0000256" key="3">
    <source>
        <dbReference type="SAM" id="Coils"/>
    </source>
</evidence>
<dbReference type="Gene3D" id="1.10.10.1460">
    <property type="match status" value="1"/>
</dbReference>
<dbReference type="AlphaFoldDB" id="A0A0B7MXB5"/>